<dbReference type="Pfam" id="PF00078">
    <property type="entry name" value="RVT_1"/>
    <property type="match status" value="1"/>
</dbReference>
<gene>
    <name evidence="2" type="ORF">CEPIT_LOCUS10786</name>
</gene>
<evidence type="ECO:0000313" key="3">
    <source>
        <dbReference type="Proteomes" id="UP001152523"/>
    </source>
</evidence>
<dbReference type="InterPro" id="IPR043502">
    <property type="entry name" value="DNA/RNA_pol_sf"/>
</dbReference>
<proteinExistence type="predicted"/>
<dbReference type="PANTHER" id="PTHR33116:SF78">
    <property type="entry name" value="OS12G0587133 PROTEIN"/>
    <property type="match status" value="1"/>
</dbReference>
<name>A0AAV0D5G1_9ASTE</name>
<dbReference type="Proteomes" id="UP001152523">
    <property type="component" value="Unassembled WGS sequence"/>
</dbReference>
<dbReference type="SUPFAM" id="SSF56672">
    <property type="entry name" value="DNA/RNA polymerases"/>
    <property type="match status" value="1"/>
</dbReference>
<evidence type="ECO:0000313" key="2">
    <source>
        <dbReference type="EMBL" id="CAH9089171.1"/>
    </source>
</evidence>
<organism evidence="2 3">
    <name type="scientific">Cuscuta epithymum</name>
    <dbReference type="NCBI Taxonomy" id="186058"/>
    <lineage>
        <taxon>Eukaryota</taxon>
        <taxon>Viridiplantae</taxon>
        <taxon>Streptophyta</taxon>
        <taxon>Embryophyta</taxon>
        <taxon>Tracheophyta</taxon>
        <taxon>Spermatophyta</taxon>
        <taxon>Magnoliopsida</taxon>
        <taxon>eudicotyledons</taxon>
        <taxon>Gunneridae</taxon>
        <taxon>Pentapetalae</taxon>
        <taxon>asterids</taxon>
        <taxon>lamiids</taxon>
        <taxon>Solanales</taxon>
        <taxon>Convolvulaceae</taxon>
        <taxon>Cuscuteae</taxon>
        <taxon>Cuscuta</taxon>
        <taxon>Cuscuta subgen. Cuscuta</taxon>
    </lineage>
</organism>
<feature type="domain" description="Reverse transcriptase" evidence="1">
    <location>
        <begin position="1"/>
        <end position="151"/>
    </location>
</feature>
<accession>A0AAV0D5G1</accession>
<dbReference type="PANTHER" id="PTHR33116">
    <property type="entry name" value="REVERSE TRANSCRIPTASE ZINC-BINDING DOMAIN-CONTAINING PROTEIN-RELATED-RELATED"/>
    <property type="match status" value="1"/>
</dbReference>
<reference evidence="2" key="1">
    <citation type="submission" date="2022-07" db="EMBL/GenBank/DDBJ databases">
        <authorList>
            <person name="Macas J."/>
            <person name="Novak P."/>
            <person name="Neumann P."/>
        </authorList>
    </citation>
    <scope>NUCLEOTIDE SEQUENCE</scope>
</reference>
<sequence>MSWIMECVTTASYSISINGVLHGHFEGKRGLRQGDPMSPLLFVLCLEYLSRLLNDRTKNPMFKHHPLCGSLNISHVAYADDLMLFSRGDTTSIQILTDVLEDFGNISGLRVNYDKSNIFLGSNAYYELDTILELVDFKIGAFPVKYLGVPLAPLKLSVAQYAPLLESITTFINAWNLKSLSYAG</sequence>
<keyword evidence="3" id="KW-1185">Reference proteome</keyword>
<dbReference type="PROSITE" id="PS50878">
    <property type="entry name" value="RT_POL"/>
    <property type="match status" value="1"/>
</dbReference>
<dbReference type="AlphaFoldDB" id="A0AAV0D5G1"/>
<dbReference type="EMBL" id="CAMAPF010000061">
    <property type="protein sequence ID" value="CAH9089171.1"/>
    <property type="molecule type" value="Genomic_DNA"/>
</dbReference>
<dbReference type="InterPro" id="IPR000477">
    <property type="entry name" value="RT_dom"/>
</dbReference>
<evidence type="ECO:0000259" key="1">
    <source>
        <dbReference type="PROSITE" id="PS50878"/>
    </source>
</evidence>
<comment type="caution">
    <text evidence="2">The sequence shown here is derived from an EMBL/GenBank/DDBJ whole genome shotgun (WGS) entry which is preliminary data.</text>
</comment>
<protein>
    <recommendedName>
        <fullName evidence="1">Reverse transcriptase domain-containing protein</fullName>
    </recommendedName>
</protein>